<feature type="region of interest" description="Disordered" evidence="1">
    <location>
        <begin position="1"/>
        <end position="20"/>
    </location>
</feature>
<name>A0A1U7R3K3_MESAU</name>
<dbReference type="CTD" id="448835"/>
<dbReference type="GeneID" id="101835184"/>
<organism evidence="2 3">
    <name type="scientific">Mesocricetus auratus</name>
    <name type="common">Golden hamster</name>
    <dbReference type="NCBI Taxonomy" id="10036"/>
    <lineage>
        <taxon>Eukaryota</taxon>
        <taxon>Metazoa</taxon>
        <taxon>Chordata</taxon>
        <taxon>Craniata</taxon>
        <taxon>Vertebrata</taxon>
        <taxon>Euteleostomi</taxon>
        <taxon>Mammalia</taxon>
        <taxon>Eutheria</taxon>
        <taxon>Euarchontoglires</taxon>
        <taxon>Glires</taxon>
        <taxon>Rodentia</taxon>
        <taxon>Myomorpha</taxon>
        <taxon>Muroidea</taxon>
        <taxon>Cricetidae</taxon>
        <taxon>Cricetinae</taxon>
        <taxon>Mesocricetus</taxon>
    </lineage>
</organism>
<dbReference type="OrthoDB" id="9628357at2759"/>
<accession>A0A1U7R3K3</accession>
<reference evidence="3" key="1">
    <citation type="submission" date="2025-08" db="UniProtKB">
        <authorList>
            <consortium name="RefSeq"/>
        </authorList>
    </citation>
    <scope>IDENTIFICATION</scope>
    <source>
        <tissue evidence="3">Liver</tissue>
    </source>
</reference>
<evidence type="ECO:0000256" key="1">
    <source>
        <dbReference type="SAM" id="MobiDB-lite"/>
    </source>
</evidence>
<gene>
    <name evidence="3" type="primary">Lce6a</name>
</gene>
<evidence type="ECO:0000313" key="3">
    <source>
        <dbReference type="RefSeq" id="XP_005080314.1"/>
    </source>
</evidence>
<proteinExistence type="predicted"/>
<dbReference type="eggNOG" id="ENOG502TE13">
    <property type="taxonomic scope" value="Eukaryota"/>
</dbReference>
<protein>
    <submittedName>
        <fullName evidence="3">Late cornified envelope protein 6A</fullName>
    </submittedName>
</protein>
<evidence type="ECO:0000313" key="2">
    <source>
        <dbReference type="Proteomes" id="UP000886700"/>
    </source>
</evidence>
<sequence length="81" mass="8814">MSQQKQQPRELPNAPKCPPPQGPTLCLPACSTSCKISCSAGHSTHSQKPVLPNTAGRRVVHHPQPRCLRGGTTYHCKEEEC</sequence>
<dbReference type="AlphaFoldDB" id="A0A1U7R3K3"/>
<dbReference type="Proteomes" id="UP000886700">
    <property type="component" value="Unplaced"/>
</dbReference>
<dbReference type="KEGG" id="maua:101835184"/>
<dbReference type="Pfam" id="PF15858">
    <property type="entry name" value="LCE6A"/>
    <property type="match status" value="1"/>
</dbReference>
<dbReference type="InterPro" id="IPR031716">
    <property type="entry name" value="LCE6A"/>
</dbReference>
<dbReference type="RefSeq" id="XP_005080314.1">
    <property type="nucleotide sequence ID" value="XM_005080257.3"/>
</dbReference>
<keyword evidence="2" id="KW-1185">Reference proteome</keyword>